<accession>A0A4Y2W011</accession>
<comment type="caution">
    <text evidence="1">The sequence shown here is derived from an EMBL/GenBank/DDBJ whole genome shotgun (WGS) entry which is preliminary data.</text>
</comment>
<gene>
    <name evidence="1" type="ORF">AVEN_152780_1</name>
</gene>
<protein>
    <submittedName>
        <fullName evidence="1">Uncharacterized protein</fullName>
    </submittedName>
</protein>
<reference evidence="1 2" key="1">
    <citation type="journal article" date="2019" name="Sci. Rep.">
        <title>Orb-weaving spider Araneus ventricosus genome elucidates the spidroin gene catalogue.</title>
        <authorList>
            <person name="Kono N."/>
            <person name="Nakamura H."/>
            <person name="Ohtoshi R."/>
            <person name="Moran D.A.P."/>
            <person name="Shinohara A."/>
            <person name="Yoshida Y."/>
            <person name="Fujiwara M."/>
            <person name="Mori M."/>
            <person name="Tomita M."/>
            <person name="Arakawa K."/>
        </authorList>
    </citation>
    <scope>NUCLEOTIDE SEQUENCE [LARGE SCALE GENOMIC DNA]</scope>
</reference>
<sequence>MRQTSGEHPPPSSSLVAVSGSAKNLITDLHQLTAALFTQHLICKLDTQCNISFNRRRCGCQLDPQDRLLMDPMPQYPLEPSFQYSQVKPILSISRMIEPSIKPSSTPFAFTKTLTLQPNHL</sequence>
<keyword evidence="2" id="KW-1185">Reference proteome</keyword>
<proteinExistence type="predicted"/>
<evidence type="ECO:0000313" key="1">
    <source>
        <dbReference type="EMBL" id="GBO30292.1"/>
    </source>
</evidence>
<name>A0A4Y2W011_ARAVE</name>
<organism evidence="1 2">
    <name type="scientific">Araneus ventricosus</name>
    <name type="common">Orbweaver spider</name>
    <name type="synonym">Epeira ventricosa</name>
    <dbReference type="NCBI Taxonomy" id="182803"/>
    <lineage>
        <taxon>Eukaryota</taxon>
        <taxon>Metazoa</taxon>
        <taxon>Ecdysozoa</taxon>
        <taxon>Arthropoda</taxon>
        <taxon>Chelicerata</taxon>
        <taxon>Arachnida</taxon>
        <taxon>Araneae</taxon>
        <taxon>Araneomorphae</taxon>
        <taxon>Entelegynae</taxon>
        <taxon>Araneoidea</taxon>
        <taxon>Araneidae</taxon>
        <taxon>Araneus</taxon>
    </lineage>
</organism>
<dbReference type="EMBL" id="BGPR01053484">
    <property type="protein sequence ID" value="GBO30292.1"/>
    <property type="molecule type" value="Genomic_DNA"/>
</dbReference>
<dbReference type="AlphaFoldDB" id="A0A4Y2W011"/>
<evidence type="ECO:0000313" key="2">
    <source>
        <dbReference type="Proteomes" id="UP000499080"/>
    </source>
</evidence>
<dbReference type="Proteomes" id="UP000499080">
    <property type="component" value="Unassembled WGS sequence"/>
</dbReference>